<dbReference type="EC" id="5.6.2.3" evidence="6"/>
<comment type="similarity">
    <text evidence="5">Belongs to the helicase family. DinG subfamily.</text>
</comment>
<dbReference type="InterPro" id="IPR014013">
    <property type="entry name" value="Helic_SF1/SF2_ATP-bd_DinG/Rad3"/>
</dbReference>
<feature type="domain" description="Helicase ATP-binding" evidence="8">
    <location>
        <begin position="132"/>
        <end position="411"/>
    </location>
</feature>
<dbReference type="GO" id="GO:0004386">
    <property type="term" value="F:helicase activity"/>
    <property type="evidence" value="ECO:0007669"/>
    <property type="project" value="UniProtKB-KW"/>
</dbReference>
<evidence type="ECO:0000256" key="1">
    <source>
        <dbReference type="ARBA" id="ARBA00001966"/>
    </source>
</evidence>
<dbReference type="InterPro" id="IPR045028">
    <property type="entry name" value="DinG/Rad3-like"/>
</dbReference>
<evidence type="ECO:0000256" key="4">
    <source>
        <dbReference type="ARBA" id="ARBA00022840"/>
    </source>
</evidence>
<dbReference type="Gene3D" id="3.40.140.10">
    <property type="entry name" value="Cytidine Deaminase, domain 2"/>
    <property type="match status" value="1"/>
</dbReference>
<dbReference type="InterPro" id="IPR006555">
    <property type="entry name" value="ATP-dep_Helicase_C"/>
</dbReference>
<dbReference type="SMART" id="SM00487">
    <property type="entry name" value="DEXDc"/>
    <property type="match status" value="1"/>
</dbReference>
<name>A0ABS5U9B1_9BACT</name>
<evidence type="ECO:0000313" key="10">
    <source>
        <dbReference type="Proteomes" id="UP000784128"/>
    </source>
</evidence>
<reference evidence="9 10" key="1">
    <citation type="submission" date="2021-05" db="EMBL/GenBank/DDBJ databases">
        <title>The draft genome of Geobacter chapellei DSM 13688.</title>
        <authorList>
            <person name="Xu Z."/>
            <person name="Masuda Y."/>
            <person name="Itoh H."/>
            <person name="Senoo K."/>
        </authorList>
    </citation>
    <scope>NUCLEOTIDE SEQUENCE [LARGE SCALE GENOMIC DNA]</scope>
    <source>
        <strain evidence="9 10">DSM 13688</strain>
    </source>
</reference>
<dbReference type="SUPFAM" id="SSF52540">
    <property type="entry name" value="P-loop containing nucleoside triphosphate hydrolases"/>
    <property type="match status" value="2"/>
</dbReference>
<comment type="catalytic activity">
    <reaction evidence="7">
        <text>ATP + H2O = ADP + phosphate + H(+)</text>
        <dbReference type="Rhea" id="RHEA:13065"/>
        <dbReference type="ChEBI" id="CHEBI:15377"/>
        <dbReference type="ChEBI" id="CHEBI:15378"/>
        <dbReference type="ChEBI" id="CHEBI:30616"/>
        <dbReference type="ChEBI" id="CHEBI:43474"/>
        <dbReference type="ChEBI" id="CHEBI:456216"/>
        <dbReference type="EC" id="5.6.2.3"/>
    </reaction>
</comment>
<keyword evidence="9" id="KW-0347">Helicase</keyword>
<gene>
    <name evidence="9" type="ORF">KJB30_10750</name>
</gene>
<dbReference type="EMBL" id="JAHDYS010000009">
    <property type="protein sequence ID" value="MBT1072266.1"/>
    <property type="molecule type" value="Genomic_DNA"/>
</dbReference>
<evidence type="ECO:0000259" key="8">
    <source>
        <dbReference type="PROSITE" id="PS51193"/>
    </source>
</evidence>
<evidence type="ECO:0000256" key="7">
    <source>
        <dbReference type="ARBA" id="ARBA00048954"/>
    </source>
</evidence>
<dbReference type="Proteomes" id="UP000784128">
    <property type="component" value="Unassembled WGS sequence"/>
</dbReference>
<accession>A0ABS5U9B1</accession>
<dbReference type="PANTHER" id="PTHR11472:SF34">
    <property type="entry name" value="REGULATOR OF TELOMERE ELONGATION HELICASE 1"/>
    <property type="match status" value="1"/>
</dbReference>
<sequence length="847" mass="93197">MNNFFTEDALLLIRHEITRAAGNEVFFIGHTNVEGIVYEVETIARGSKMAVPAILSRAACGDVVIHNHPSGDLTPSAADMDIASVCGNQGIGCSIVDNACTRCYQVVTPFAEKKGEKLSLDEISRIFGAEGVLASNLKGYEQRDEQMAMASAVSEAFNHDRVVLVEAGTGTGKSLAYLVPSILWAVRNNERVVISTNTINLQEQLIKKDLPFLARHTNVEFKAALIKGRSNYACLRKLENAEAEPSLFPDESSAELTAIIDWSKSAADGCKSGLTFTPHSGTWEEVCCEADQCGRSRCKHFNHCFFYRARREASAAKILVANHALLLSDIVLRKETGYDATAILPPFTRLIFDEGHHLEDVATSHLSLMISRGGILKQLHRLVPAKANRSGLLTIISNRLARDLPESLDALYNELSGLLETHLLPKAHDLAGLTETTMDWLALAVEHETGNAPGREQKLRITPAIEKSAFWQECRQRLHVLADAIGEYTSALRTLNRRCEGLPDKVRERLTDQLVDIAGIEGRLQAMVDSLLFCSADAEGYCRWLEVNRNSRGIQARLCAAPLDISGQVKETILDKLKTIIVTSATLTIGGDFKYLKKRSGFGLLPKDRLAELQLASPFDYDSQAFVSVPDDMPEPTAPGYRTALEERILQACAISRGGAFILFTSYDLLNKTYAALAPDLARLGLATLKQGEIGRHALLAHFRKEGNAVLFGTDSFWEGVDVKGEALRLVIMARLPFQVPTEPVQQARSEQIDATGGDSFRDFSVPQAVIKFRQGFGRLIRSRSDRGAVLILDRRITTKGYGKIFLRSLPKVTLTTGDSGDIFKRMESFFGMSEDGKRQGGKGVKR</sequence>
<dbReference type="InterPro" id="IPR027417">
    <property type="entry name" value="P-loop_NTPase"/>
</dbReference>
<keyword evidence="10" id="KW-1185">Reference proteome</keyword>
<dbReference type="RefSeq" id="WP_214299010.1">
    <property type="nucleotide sequence ID" value="NZ_JAHDYS010000009.1"/>
</dbReference>
<keyword evidence="3" id="KW-0378">Hydrolase</keyword>
<evidence type="ECO:0000256" key="6">
    <source>
        <dbReference type="ARBA" id="ARBA00044969"/>
    </source>
</evidence>
<evidence type="ECO:0000256" key="3">
    <source>
        <dbReference type="ARBA" id="ARBA00022801"/>
    </source>
</evidence>
<dbReference type="InterPro" id="IPR025657">
    <property type="entry name" value="RadC_JAB"/>
</dbReference>
<comment type="cofactor">
    <cofactor evidence="1">
        <name>[4Fe-4S] cluster</name>
        <dbReference type="ChEBI" id="CHEBI:49883"/>
    </cofactor>
</comment>
<dbReference type="Gene3D" id="3.40.50.300">
    <property type="entry name" value="P-loop containing nucleotide triphosphate hydrolases"/>
    <property type="match status" value="2"/>
</dbReference>
<evidence type="ECO:0000256" key="5">
    <source>
        <dbReference type="ARBA" id="ARBA00038058"/>
    </source>
</evidence>
<dbReference type="PANTHER" id="PTHR11472">
    <property type="entry name" value="DNA REPAIR DEAD HELICASE RAD3/XP-D SUBFAMILY MEMBER"/>
    <property type="match status" value="1"/>
</dbReference>
<dbReference type="InterPro" id="IPR014001">
    <property type="entry name" value="Helicase_ATP-bd"/>
</dbReference>
<dbReference type="Pfam" id="PF00270">
    <property type="entry name" value="DEAD"/>
    <property type="match status" value="1"/>
</dbReference>
<dbReference type="Pfam" id="PF04002">
    <property type="entry name" value="RadC"/>
    <property type="match status" value="1"/>
</dbReference>
<dbReference type="InterPro" id="IPR020891">
    <property type="entry name" value="UPF0758_CS"/>
</dbReference>
<protein>
    <recommendedName>
        <fullName evidence="6">DNA 5'-3' helicase</fullName>
        <ecNumber evidence="6">5.6.2.3</ecNumber>
    </recommendedName>
</protein>
<proteinExistence type="inferred from homology"/>
<dbReference type="PROSITE" id="PS51193">
    <property type="entry name" value="HELICASE_ATP_BIND_2"/>
    <property type="match status" value="1"/>
</dbReference>
<evidence type="ECO:0000313" key="9">
    <source>
        <dbReference type="EMBL" id="MBT1072266.1"/>
    </source>
</evidence>
<comment type="caution">
    <text evidence="9">The sequence shown here is derived from an EMBL/GenBank/DDBJ whole genome shotgun (WGS) entry which is preliminary data.</text>
</comment>
<dbReference type="SMART" id="SM00491">
    <property type="entry name" value="HELICc2"/>
    <property type="match status" value="1"/>
</dbReference>
<organism evidence="9 10">
    <name type="scientific">Pelotalea chapellei</name>
    <dbReference type="NCBI Taxonomy" id="44671"/>
    <lineage>
        <taxon>Bacteria</taxon>
        <taxon>Pseudomonadati</taxon>
        <taxon>Thermodesulfobacteriota</taxon>
        <taxon>Desulfuromonadia</taxon>
        <taxon>Geobacterales</taxon>
        <taxon>Geobacteraceae</taxon>
        <taxon>Pelotalea</taxon>
    </lineage>
</organism>
<dbReference type="PROSITE" id="PS01302">
    <property type="entry name" value="UPF0758"/>
    <property type="match status" value="1"/>
</dbReference>
<dbReference type="InterPro" id="IPR011545">
    <property type="entry name" value="DEAD/DEAH_box_helicase_dom"/>
</dbReference>
<keyword evidence="4" id="KW-0067">ATP-binding</keyword>
<evidence type="ECO:0000256" key="2">
    <source>
        <dbReference type="ARBA" id="ARBA00022741"/>
    </source>
</evidence>
<keyword evidence="2" id="KW-0547">Nucleotide-binding</keyword>
<dbReference type="Pfam" id="PF13307">
    <property type="entry name" value="Helicase_C_2"/>
    <property type="match status" value="1"/>
</dbReference>